<dbReference type="RefSeq" id="WP_220205531.1">
    <property type="nucleotide sequence ID" value="NZ_BNJK01000001.1"/>
</dbReference>
<dbReference type="Pfam" id="PF00772">
    <property type="entry name" value="DnaB"/>
    <property type="match status" value="1"/>
</dbReference>
<dbReference type="GO" id="GO:0005524">
    <property type="term" value="F:ATP binding"/>
    <property type="evidence" value="ECO:0007669"/>
    <property type="project" value="UniProtKB-UniRule"/>
</dbReference>
<evidence type="ECO:0000256" key="1">
    <source>
        <dbReference type="ARBA" id="ARBA00008428"/>
    </source>
</evidence>
<dbReference type="SUPFAM" id="SSF48024">
    <property type="entry name" value="N-terminal domain of DnaB helicase"/>
    <property type="match status" value="1"/>
</dbReference>
<dbReference type="Proteomes" id="UP000597444">
    <property type="component" value="Unassembled WGS sequence"/>
</dbReference>
<evidence type="ECO:0000256" key="10">
    <source>
        <dbReference type="ARBA" id="ARBA00048954"/>
    </source>
</evidence>
<keyword evidence="8 12" id="KW-0238">DNA-binding</keyword>
<dbReference type="Pfam" id="PF03796">
    <property type="entry name" value="DnaB_C"/>
    <property type="match status" value="1"/>
</dbReference>
<accession>A0A8J3INI6</accession>
<dbReference type="FunFam" id="3.40.50.300:FF:000076">
    <property type="entry name" value="Replicative DNA helicase"/>
    <property type="match status" value="1"/>
</dbReference>
<dbReference type="GO" id="GO:0005829">
    <property type="term" value="C:cytosol"/>
    <property type="evidence" value="ECO:0007669"/>
    <property type="project" value="TreeGrafter"/>
</dbReference>
<evidence type="ECO:0000256" key="3">
    <source>
        <dbReference type="ARBA" id="ARBA00022705"/>
    </source>
</evidence>
<dbReference type="EC" id="5.6.2.3" evidence="11 12"/>
<keyword evidence="15" id="KW-1185">Reference proteome</keyword>
<evidence type="ECO:0000313" key="15">
    <source>
        <dbReference type="Proteomes" id="UP000597444"/>
    </source>
</evidence>
<dbReference type="PROSITE" id="PS51199">
    <property type="entry name" value="SF4_HELICASE"/>
    <property type="match status" value="1"/>
</dbReference>
<evidence type="ECO:0000256" key="4">
    <source>
        <dbReference type="ARBA" id="ARBA00022741"/>
    </source>
</evidence>
<dbReference type="InterPro" id="IPR016136">
    <property type="entry name" value="DNA_helicase_N/primase_C"/>
</dbReference>
<keyword evidence="3 12" id="KW-0235">DNA replication</keyword>
<dbReference type="SUPFAM" id="SSF52540">
    <property type="entry name" value="P-loop containing nucleoside triphosphate hydrolases"/>
    <property type="match status" value="1"/>
</dbReference>
<evidence type="ECO:0000313" key="14">
    <source>
        <dbReference type="EMBL" id="GHO94819.1"/>
    </source>
</evidence>
<dbReference type="NCBIfam" id="TIGR00665">
    <property type="entry name" value="DnaB"/>
    <property type="match status" value="1"/>
</dbReference>
<evidence type="ECO:0000256" key="7">
    <source>
        <dbReference type="ARBA" id="ARBA00022840"/>
    </source>
</evidence>
<dbReference type="GO" id="GO:0003677">
    <property type="term" value="F:DNA binding"/>
    <property type="evidence" value="ECO:0007669"/>
    <property type="project" value="UniProtKB-UniRule"/>
</dbReference>
<dbReference type="InterPro" id="IPR027417">
    <property type="entry name" value="P-loop_NTPase"/>
</dbReference>
<dbReference type="Gene3D" id="1.10.860.10">
    <property type="entry name" value="DNAb Helicase, Chain A"/>
    <property type="match status" value="1"/>
</dbReference>
<dbReference type="GO" id="GO:0016787">
    <property type="term" value="F:hydrolase activity"/>
    <property type="evidence" value="ECO:0007669"/>
    <property type="project" value="UniProtKB-KW"/>
</dbReference>
<dbReference type="AlphaFoldDB" id="A0A8J3INI6"/>
<name>A0A8J3INI6_9CHLR</name>
<comment type="similarity">
    <text evidence="1 12">Belongs to the helicase family. DnaB subfamily.</text>
</comment>
<dbReference type="InterPro" id="IPR007693">
    <property type="entry name" value="DNA_helicase_DnaB-like_N"/>
</dbReference>
<gene>
    <name evidence="14" type="ORF">KSF_048670</name>
</gene>
<reference evidence="14" key="1">
    <citation type="submission" date="2020-10" db="EMBL/GenBank/DDBJ databases">
        <title>Taxonomic study of unclassified bacteria belonging to the class Ktedonobacteria.</title>
        <authorList>
            <person name="Yabe S."/>
            <person name="Wang C.M."/>
            <person name="Zheng Y."/>
            <person name="Sakai Y."/>
            <person name="Cavaletti L."/>
            <person name="Monciardini P."/>
            <person name="Donadio S."/>
        </authorList>
    </citation>
    <scope>NUCLEOTIDE SEQUENCE</scope>
    <source>
        <strain evidence="14">ID150040</strain>
    </source>
</reference>
<comment type="function">
    <text evidence="12">The main replicative DNA helicase, it participates in initiation and elongation during chromosome replication. Travels ahead of the DNA replisome, separating dsDNA into templates for DNA synthesis. A processive ATP-dependent 5'-3' DNA helicase it has DNA-dependent ATPase activity.</text>
</comment>
<dbReference type="PANTHER" id="PTHR30153:SF2">
    <property type="entry name" value="REPLICATIVE DNA HELICASE"/>
    <property type="match status" value="1"/>
</dbReference>
<dbReference type="InterPro" id="IPR036185">
    <property type="entry name" value="DNA_heli_DnaB-like_N_sf"/>
</dbReference>
<evidence type="ECO:0000256" key="6">
    <source>
        <dbReference type="ARBA" id="ARBA00022806"/>
    </source>
</evidence>
<organism evidence="14 15">
    <name type="scientific">Reticulibacter mediterranei</name>
    <dbReference type="NCBI Taxonomy" id="2778369"/>
    <lineage>
        <taxon>Bacteria</taxon>
        <taxon>Bacillati</taxon>
        <taxon>Chloroflexota</taxon>
        <taxon>Ktedonobacteria</taxon>
        <taxon>Ktedonobacterales</taxon>
        <taxon>Reticulibacteraceae</taxon>
        <taxon>Reticulibacter</taxon>
    </lineage>
</organism>
<dbReference type="GO" id="GO:1990077">
    <property type="term" value="C:primosome complex"/>
    <property type="evidence" value="ECO:0007669"/>
    <property type="project" value="UniProtKB-UniRule"/>
</dbReference>
<evidence type="ECO:0000256" key="9">
    <source>
        <dbReference type="ARBA" id="ARBA00023235"/>
    </source>
</evidence>
<evidence type="ECO:0000256" key="5">
    <source>
        <dbReference type="ARBA" id="ARBA00022801"/>
    </source>
</evidence>
<comment type="catalytic activity">
    <reaction evidence="10 12">
        <text>ATP + H2O = ADP + phosphate + H(+)</text>
        <dbReference type="Rhea" id="RHEA:13065"/>
        <dbReference type="ChEBI" id="CHEBI:15377"/>
        <dbReference type="ChEBI" id="CHEBI:15378"/>
        <dbReference type="ChEBI" id="CHEBI:30616"/>
        <dbReference type="ChEBI" id="CHEBI:43474"/>
        <dbReference type="ChEBI" id="CHEBI:456216"/>
        <dbReference type="EC" id="5.6.2.3"/>
    </reaction>
</comment>
<dbReference type="FunFam" id="1.10.860.10:FF:000001">
    <property type="entry name" value="Replicative DNA helicase"/>
    <property type="match status" value="1"/>
</dbReference>
<dbReference type="PANTHER" id="PTHR30153">
    <property type="entry name" value="REPLICATIVE DNA HELICASE DNAB"/>
    <property type="match status" value="1"/>
</dbReference>
<feature type="domain" description="SF4 helicase" evidence="13">
    <location>
        <begin position="172"/>
        <end position="440"/>
    </location>
</feature>
<dbReference type="CDD" id="cd00984">
    <property type="entry name" value="DnaB_C"/>
    <property type="match status" value="1"/>
</dbReference>
<keyword evidence="7 12" id="KW-0067">ATP-binding</keyword>
<keyword evidence="6 12" id="KW-0347">Helicase</keyword>
<sequence length="457" mass="50638">MMERALPFSIEAEEGVLGSLLIDPDALDLVMDLLSADDFYRDAHRTLYETILTLAARRELADFITLCNELERGGKLKAMGGRAFISSLVNVVPTSGNIEYYGRIVALKALARRLIHVAGQIAGAAYTDEEHALETAEQLIFALGQSRLTSEFSHISTIIEECMEGLQALHERQEKVIGVPTGFHHLDFPLGGLHPSDLIILAARPAVGKTSFALSVASNAAYQSDRHVAVFSLEMSKKQLGMRLVSMTSQIDQQRLRTGWIMDEEWEQVISAMNALSSGHLWIDDTPALSVPALRSKARRLHTQHPLDLIVVDYLQLMHAASDKRSQNREQEIAEISRGLKAIAKELQVPVLALAQLSRAVESRRNKFPQLSDLRESGAIENDADVVLFIYREELYDPENIEARGTADIIIAKHRNGPVGTIRLGFDAARTRFHTLELSSSDEIGSSHSQEDTDAEQ</sequence>
<keyword evidence="2 12" id="KW-0639">Primosome</keyword>
<dbReference type="EMBL" id="BNJK01000001">
    <property type="protein sequence ID" value="GHO94819.1"/>
    <property type="molecule type" value="Genomic_DNA"/>
</dbReference>
<dbReference type="GO" id="GO:0043139">
    <property type="term" value="F:5'-3' DNA helicase activity"/>
    <property type="evidence" value="ECO:0007669"/>
    <property type="project" value="UniProtKB-EC"/>
</dbReference>
<evidence type="ECO:0000256" key="11">
    <source>
        <dbReference type="NCBIfam" id="TIGR00665"/>
    </source>
</evidence>
<evidence type="ECO:0000256" key="8">
    <source>
        <dbReference type="ARBA" id="ARBA00023125"/>
    </source>
</evidence>
<evidence type="ECO:0000256" key="2">
    <source>
        <dbReference type="ARBA" id="ARBA00022515"/>
    </source>
</evidence>
<dbReference type="InterPro" id="IPR007694">
    <property type="entry name" value="DNA_helicase_DnaB-like_C"/>
</dbReference>
<dbReference type="GO" id="GO:0006269">
    <property type="term" value="P:DNA replication, synthesis of primer"/>
    <property type="evidence" value="ECO:0007669"/>
    <property type="project" value="UniProtKB-UniRule"/>
</dbReference>
<keyword evidence="4 12" id="KW-0547">Nucleotide-binding</keyword>
<evidence type="ECO:0000256" key="12">
    <source>
        <dbReference type="RuleBase" id="RU362085"/>
    </source>
</evidence>
<evidence type="ECO:0000259" key="13">
    <source>
        <dbReference type="PROSITE" id="PS51199"/>
    </source>
</evidence>
<dbReference type="GO" id="GO:0042802">
    <property type="term" value="F:identical protein binding"/>
    <property type="evidence" value="ECO:0007669"/>
    <property type="project" value="UniProtKB-ARBA"/>
</dbReference>
<keyword evidence="9" id="KW-0413">Isomerase</keyword>
<comment type="caution">
    <text evidence="14">The sequence shown here is derived from an EMBL/GenBank/DDBJ whole genome shotgun (WGS) entry which is preliminary data.</text>
</comment>
<keyword evidence="5 12" id="KW-0378">Hydrolase</keyword>
<protein>
    <recommendedName>
        <fullName evidence="11 12">Replicative DNA helicase</fullName>
        <ecNumber evidence="11 12">5.6.2.3</ecNumber>
    </recommendedName>
</protein>
<dbReference type="Gene3D" id="3.40.50.300">
    <property type="entry name" value="P-loop containing nucleotide triphosphate hydrolases"/>
    <property type="match status" value="1"/>
</dbReference>
<dbReference type="InterPro" id="IPR007692">
    <property type="entry name" value="DNA_helicase_DnaB"/>
</dbReference>
<proteinExistence type="inferred from homology"/>